<dbReference type="InterPro" id="IPR018097">
    <property type="entry name" value="EGF_Ca-bd_CS"/>
</dbReference>
<feature type="disulfide bond" evidence="8">
    <location>
        <begin position="222"/>
        <end position="231"/>
    </location>
</feature>
<evidence type="ECO:0000256" key="7">
    <source>
        <dbReference type="ARBA" id="ARBA00023157"/>
    </source>
</evidence>
<comment type="caution">
    <text evidence="8">Lacks conserved residue(s) required for the propagation of feature annotation.</text>
</comment>
<dbReference type="PANTHER" id="PTHR45713">
    <property type="entry name" value="FTP DOMAIN-CONTAINING PROTEIN"/>
    <property type="match status" value="1"/>
</dbReference>
<dbReference type="InterPro" id="IPR000742">
    <property type="entry name" value="EGF"/>
</dbReference>
<dbReference type="PROSITE" id="PS01187">
    <property type="entry name" value="EGF_CA"/>
    <property type="match status" value="1"/>
</dbReference>
<dbReference type="GO" id="GO:0042806">
    <property type="term" value="F:fucose binding"/>
    <property type="evidence" value="ECO:0007669"/>
    <property type="project" value="UniProtKB-ARBA"/>
</dbReference>
<dbReference type="GO" id="GO:0005509">
    <property type="term" value="F:calcium ion binding"/>
    <property type="evidence" value="ECO:0007669"/>
    <property type="project" value="InterPro"/>
</dbReference>
<evidence type="ECO:0000256" key="2">
    <source>
        <dbReference type="ARBA" id="ARBA00010147"/>
    </source>
</evidence>
<dbReference type="Pfam" id="PF22633">
    <property type="entry name" value="F5_F8_type_C_2"/>
    <property type="match status" value="1"/>
</dbReference>
<dbReference type="InParanoid" id="C3ZDI6"/>
<comment type="function">
    <text evidence="1">Acts as a defensive agent. Recognizes blood group fucosylated oligosaccharides including A, B, H and Lewis B-type antigens. Does not recognize Lewis A antigen and has low affinity for monovalent haptens.</text>
</comment>
<proteinExistence type="inferred from homology"/>
<accession>C3ZDI6</accession>
<keyword evidence="6" id="KW-0106">Calcium</keyword>
<evidence type="ECO:0000256" key="9">
    <source>
        <dbReference type="SAM" id="SignalP"/>
    </source>
</evidence>
<dbReference type="SUPFAM" id="SSF57196">
    <property type="entry name" value="EGF/Laminin"/>
    <property type="match status" value="2"/>
</dbReference>
<feature type="disulfide bond" evidence="8">
    <location>
        <begin position="201"/>
        <end position="211"/>
    </location>
</feature>
<gene>
    <name evidence="11" type="ORF">BRAFLDRAFT_65361</name>
</gene>
<dbReference type="PROSITE" id="PS01186">
    <property type="entry name" value="EGF_2"/>
    <property type="match status" value="2"/>
</dbReference>
<feature type="domain" description="EGF-like" evidence="10">
    <location>
        <begin position="197"/>
        <end position="232"/>
    </location>
</feature>
<keyword evidence="4" id="KW-0479">Metal-binding</keyword>
<dbReference type="GO" id="GO:0010185">
    <property type="term" value="P:regulation of cellular defense response"/>
    <property type="evidence" value="ECO:0007669"/>
    <property type="project" value="UniProtKB-ARBA"/>
</dbReference>
<evidence type="ECO:0000259" key="10">
    <source>
        <dbReference type="PROSITE" id="PS50026"/>
    </source>
</evidence>
<protein>
    <recommendedName>
        <fullName evidence="10">EGF-like domain-containing protein</fullName>
    </recommendedName>
</protein>
<comment type="subunit">
    <text evidence="3">Homotrimer.</text>
</comment>
<dbReference type="SMART" id="SM00181">
    <property type="entry name" value="EGF"/>
    <property type="match status" value="2"/>
</dbReference>
<evidence type="ECO:0000256" key="1">
    <source>
        <dbReference type="ARBA" id="ARBA00002219"/>
    </source>
</evidence>
<dbReference type="SUPFAM" id="SSF49785">
    <property type="entry name" value="Galactose-binding domain-like"/>
    <property type="match status" value="1"/>
</dbReference>
<evidence type="ECO:0000313" key="11">
    <source>
        <dbReference type="EMBL" id="EEN48792.1"/>
    </source>
</evidence>
<name>C3ZDI6_BRAFL</name>
<dbReference type="PROSITE" id="PS50026">
    <property type="entry name" value="EGF_3"/>
    <property type="match status" value="2"/>
</dbReference>
<keyword evidence="5" id="KW-0430">Lectin</keyword>
<dbReference type="PROSITE" id="PS00010">
    <property type="entry name" value="ASX_HYDROXYL"/>
    <property type="match status" value="2"/>
</dbReference>
<feature type="chain" id="PRO_5002936254" description="EGF-like domain-containing protein" evidence="9">
    <location>
        <begin position="21"/>
        <end position="270"/>
    </location>
</feature>
<dbReference type="FunFam" id="2.10.25.10:FF:000857">
    <property type="entry name" value="Uncharacterized protein"/>
    <property type="match status" value="1"/>
</dbReference>
<dbReference type="Gene3D" id="2.10.25.10">
    <property type="entry name" value="Laminin"/>
    <property type="match status" value="2"/>
</dbReference>
<dbReference type="Gene3D" id="2.60.120.260">
    <property type="entry name" value="Galactose-binding domain-like"/>
    <property type="match status" value="1"/>
</dbReference>
<dbReference type="GO" id="GO:0001868">
    <property type="term" value="P:regulation of complement activation, lectin pathway"/>
    <property type="evidence" value="ECO:0007669"/>
    <property type="project" value="UniProtKB-ARBA"/>
</dbReference>
<sequence length="270" mass="29294">MWKFLLLIVTVIVWPGSAQGHNVAQDKPAFQTSTNPTLGAAGNAVDGNTNTDYFAGSCASTLEDSYPAWWVDLGETHFIDRVNIFYRQDCCGGQLDPFEIHIGDSPRVTENFKCRGPHHIDPHQPSTTVMCYGMKGRYVGIRLPGPFRTLTLCEVQVEGEIDDCVSSPCVHGTCYDAIGTYTCFCESGWGGTNCDTNIDDCASSPCVHGICTDGVGSYTCSCETGWTGQDCDQDPHHHGRGFPYKCNSASCPDGMYCISKGVASFSCMPE</sequence>
<evidence type="ECO:0000256" key="3">
    <source>
        <dbReference type="ARBA" id="ARBA00011233"/>
    </source>
</evidence>
<dbReference type="AlphaFoldDB" id="C3ZDI6"/>
<keyword evidence="8" id="KW-0245">EGF-like domain</keyword>
<dbReference type="InterPro" id="IPR051941">
    <property type="entry name" value="BG_Antigen-Binding_Lectin"/>
</dbReference>
<dbReference type="InterPro" id="IPR000152">
    <property type="entry name" value="EGF-type_Asp/Asn_hydroxyl_site"/>
</dbReference>
<dbReference type="CDD" id="cd00054">
    <property type="entry name" value="EGF_CA"/>
    <property type="match status" value="2"/>
</dbReference>
<evidence type="ECO:0000256" key="6">
    <source>
        <dbReference type="ARBA" id="ARBA00022837"/>
    </source>
</evidence>
<feature type="disulfide bond" evidence="8">
    <location>
        <begin position="185"/>
        <end position="194"/>
    </location>
</feature>
<comment type="similarity">
    <text evidence="2">Belongs to the fucolectin family.</text>
</comment>
<dbReference type="SMART" id="SM00179">
    <property type="entry name" value="EGF_CA"/>
    <property type="match status" value="2"/>
</dbReference>
<dbReference type="Pfam" id="PF00008">
    <property type="entry name" value="EGF"/>
    <property type="match status" value="1"/>
</dbReference>
<dbReference type="EMBL" id="GG666612">
    <property type="protein sequence ID" value="EEN48792.1"/>
    <property type="molecule type" value="Genomic_DNA"/>
</dbReference>
<evidence type="ECO:0000256" key="8">
    <source>
        <dbReference type="PROSITE-ProRule" id="PRU00076"/>
    </source>
</evidence>
<feature type="disulfide bond" evidence="8">
    <location>
        <begin position="164"/>
        <end position="174"/>
    </location>
</feature>
<dbReference type="InterPro" id="IPR006585">
    <property type="entry name" value="FTP1"/>
</dbReference>
<dbReference type="eggNOG" id="KOG1217">
    <property type="taxonomic scope" value="Eukaryota"/>
</dbReference>
<keyword evidence="9" id="KW-0732">Signal</keyword>
<reference evidence="11" key="1">
    <citation type="journal article" date="2008" name="Nature">
        <title>The amphioxus genome and the evolution of the chordate karyotype.</title>
        <authorList>
            <consortium name="US DOE Joint Genome Institute (JGI-PGF)"/>
            <person name="Putnam N.H."/>
            <person name="Butts T."/>
            <person name="Ferrier D.E.K."/>
            <person name="Furlong R.F."/>
            <person name="Hellsten U."/>
            <person name="Kawashima T."/>
            <person name="Robinson-Rechavi M."/>
            <person name="Shoguchi E."/>
            <person name="Terry A."/>
            <person name="Yu J.-K."/>
            <person name="Benito-Gutierrez E.L."/>
            <person name="Dubchak I."/>
            <person name="Garcia-Fernandez J."/>
            <person name="Gibson-Brown J.J."/>
            <person name="Grigoriev I.V."/>
            <person name="Horton A.C."/>
            <person name="de Jong P.J."/>
            <person name="Jurka J."/>
            <person name="Kapitonov V.V."/>
            <person name="Kohara Y."/>
            <person name="Kuroki Y."/>
            <person name="Lindquist E."/>
            <person name="Lucas S."/>
            <person name="Osoegawa K."/>
            <person name="Pennacchio L.A."/>
            <person name="Salamov A.A."/>
            <person name="Satou Y."/>
            <person name="Sauka-Spengler T."/>
            <person name="Schmutz J."/>
            <person name="Shin-I T."/>
            <person name="Toyoda A."/>
            <person name="Bronner-Fraser M."/>
            <person name="Fujiyama A."/>
            <person name="Holland L.Z."/>
            <person name="Holland P.W.H."/>
            <person name="Satoh N."/>
            <person name="Rokhsar D.S."/>
        </authorList>
    </citation>
    <scope>NUCLEOTIDE SEQUENCE [LARGE SCALE GENOMIC DNA]</scope>
    <source>
        <strain evidence="11">S238N-H82</strain>
        <tissue evidence="11">Testes</tissue>
    </source>
</reference>
<dbReference type="FunFam" id="2.10.25.10:FF:000279">
    <property type="entry name" value="Neurogenic locus notch 1"/>
    <property type="match status" value="1"/>
</dbReference>
<evidence type="ECO:0000256" key="4">
    <source>
        <dbReference type="ARBA" id="ARBA00022723"/>
    </source>
</evidence>
<dbReference type="SMART" id="SM00607">
    <property type="entry name" value="FTP"/>
    <property type="match status" value="1"/>
</dbReference>
<feature type="domain" description="EGF-like" evidence="10">
    <location>
        <begin position="160"/>
        <end position="195"/>
    </location>
</feature>
<dbReference type="PANTHER" id="PTHR45713:SF6">
    <property type="entry name" value="F5_8 TYPE C DOMAIN-CONTAINING PROTEIN"/>
    <property type="match status" value="1"/>
</dbReference>
<keyword evidence="7 8" id="KW-1015">Disulfide bond</keyword>
<dbReference type="InterPro" id="IPR008979">
    <property type="entry name" value="Galactose-bd-like_sf"/>
</dbReference>
<organism>
    <name type="scientific">Branchiostoma floridae</name>
    <name type="common">Florida lancelet</name>
    <name type="synonym">Amphioxus</name>
    <dbReference type="NCBI Taxonomy" id="7739"/>
    <lineage>
        <taxon>Eukaryota</taxon>
        <taxon>Metazoa</taxon>
        <taxon>Chordata</taxon>
        <taxon>Cephalochordata</taxon>
        <taxon>Leptocardii</taxon>
        <taxon>Amphioxiformes</taxon>
        <taxon>Branchiostomatidae</taxon>
        <taxon>Branchiostoma</taxon>
    </lineage>
</organism>
<dbReference type="PROSITE" id="PS00022">
    <property type="entry name" value="EGF_1"/>
    <property type="match status" value="2"/>
</dbReference>
<feature type="signal peptide" evidence="9">
    <location>
        <begin position="1"/>
        <end position="20"/>
    </location>
</feature>
<evidence type="ECO:0000256" key="5">
    <source>
        <dbReference type="ARBA" id="ARBA00022734"/>
    </source>
</evidence>
<dbReference type="InterPro" id="IPR001881">
    <property type="entry name" value="EGF-like_Ca-bd_dom"/>
</dbReference>